<evidence type="ECO:0000313" key="3">
    <source>
        <dbReference type="Proteomes" id="UP000299102"/>
    </source>
</evidence>
<dbReference type="Proteomes" id="UP000299102">
    <property type="component" value="Unassembled WGS sequence"/>
</dbReference>
<keyword evidence="3" id="KW-1185">Reference proteome</keyword>
<accession>A0A4C1UF19</accession>
<gene>
    <name evidence="2" type="ORF">EVAR_94300_1</name>
</gene>
<comment type="caution">
    <text evidence="2">The sequence shown here is derived from an EMBL/GenBank/DDBJ whole genome shotgun (WGS) entry which is preliminary data.</text>
</comment>
<feature type="region of interest" description="Disordered" evidence="1">
    <location>
        <begin position="60"/>
        <end position="82"/>
    </location>
</feature>
<organism evidence="2 3">
    <name type="scientific">Eumeta variegata</name>
    <name type="common">Bagworm moth</name>
    <name type="synonym">Eumeta japonica</name>
    <dbReference type="NCBI Taxonomy" id="151549"/>
    <lineage>
        <taxon>Eukaryota</taxon>
        <taxon>Metazoa</taxon>
        <taxon>Ecdysozoa</taxon>
        <taxon>Arthropoda</taxon>
        <taxon>Hexapoda</taxon>
        <taxon>Insecta</taxon>
        <taxon>Pterygota</taxon>
        <taxon>Neoptera</taxon>
        <taxon>Endopterygota</taxon>
        <taxon>Lepidoptera</taxon>
        <taxon>Glossata</taxon>
        <taxon>Ditrysia</taxon>
        <taxon>Tineoidea</taxon>
        <taxon>Psychidae</taxon>
        <taxon>Oiketicinae</taxon>
        <taxon>Eumeta</taxon>
    </lineage>
</organism>
<feature type="compositionally biased region" description="Basic and acidic residues" evidence="1">
    <location>
        <begin position="71"/>
        <end position="82"/>
    </location>
</feature>
<evidence type="ECO:0000313" key="2">
    <source>
        <dbReference type="EMBL" id="GBP25005.1"/>
    </source>
</evidence>
<name>A0A4C1UF19_EUMVA</name>
<reference evidence="2 3" key="1">
    <citation type="journal article" date="2019" name="Commun. Biol.">
        <title>The bagworm genome reveals a unique fibroin gene that provides high tensile strength.</title>
        <authorList>
            <person name="Kono N."/>
            <person name="Nakamura H."/>
            <person name="Ohtoshi R."/>
            <person name="Tomita M."/>
            <person name="Numata K."/>
            <person name="Arakawa K."/>
        </authorList>
    </citation>
    <scope>NUCLEOTIDE SEQUENCE [LARGE SCALE GENOMIC DNA]</scope>
</reference>
<protein>
    <submittedName>
        <fullName evidence="2">Uncharacterized protein</fullName>
    </submittedName>
</protein>
<dbReference type="EMBL" id="BGZK01000168">
    <property type="protein sequence ID" value="GBP25005.1"/>
    <property type="molecule type" value="Genomic_DNA"/>
</dbReference>
<sequence>MSFTNDEGKCHEQTNTPRRARSFCSISSVKVEDSRLFVAERGRCVYVAISPYEKCRRPKPVALSSGPAMAGRERLTSIGERA</sequence>
<evidence type="ECO:0000256" key="1">
    <source>
        <dbReference type="SAM" id="MobiDB-lite"/>
    </source>
</evidence>
<proteinExistence type="predicted"/>
<dbReference type="AlphaFoldDB" id="A0A4C1UF19"/>